<protein>
    <submittedName>
        <fullName evidence="2">Glycosyltransferase family 92 protein</fullName>
    </submittedName>
</protein>
<accession>A0AC34GSR0</accession>
<proteinExistence type="predicted"/>
<sequence>MSRMIAFDDWSLFLVAMETFRLYGGDFVVGYLECAIKEVADLMKIYENDGLLKIRKAYKAADIPNIPYDPDSQTEYANQMTNSHLCLYEFKESVEFIAFTDWDDILIGPRNNGIYGKIIDSFHQLSSLQPNVGAFSVQRIPFIAQKQKNINEPFALKEFIYSSKLLDPKMVVRPTVVAGVWIHALKIAESPNFYGISINSTNLAVLLHFKISNKKKLLTTNDFKMMENNEYFNSSLMETNMKNMFDKSGFSFNPSKYPRSNLFYRLINNCYVKMEKGVQDDTIPFCPTHKACKYPKQNVKVVKVITTHKLPKKMGRYIWHERDSVQFETCKEGCL</sequence>
<evidence type="ECO:0000313" key="1">
    <source>
        <dbReference type="Proteomes" id="UP000887579"/>
    </source>
</evidence>
<organism evidence="1 2">
    <name type="scientific">Panagrolaimus sp. ES5</name>
    <dbReference type="NCBI Taxonomy" id="591445"/>
    <lineage>
        <taxon>Eukaryota</taxon>
        <taxon>Metazoa</taxon>
        <taxon>Ecdysozoa</taxon>
        <taxon>Nematoda</taxon>
        <taxon>Chromadorea</taxon>
        <taxon>Rhabditida</taxon>
        <taxon>Tylenchina</taxon>
        <taxon>Panagrolaimomorpha</taxon>
        <taxon>Panagrolaimoidea</taxon>
        <taxon>Panagrolaimidae</taxon>
        <taxon>Panagrolaimus</taxon>
    </lineage>
</organism>
<dbReference type="WBParaSite" id="ES5_v2.g7745.t1">
    <property type="protein sequence ID" value="ES5_v2.g7745.t1"/>
    <property type="gene ID" value="ES5_v2.g7745"/>
</dbReference>
<name>A0AC34GSR0_9BILA</name>
<reference evidence="2" key="1">
    <citation type="submission" date="2022-11" db="UniProtKB">
        <authorList>
            <consortium name="WormBaseParasite"/>
        </authorList>
    </citation>
    <scope>IDENTIFICATION</scope>
</reference>
<dbReference type="Proteomes" id="UP000887579">
    <property type="component" value="Unplaced"/>
</dbReference>
<evidence type="ECO:0000313" key="2">
    <source>
        <dbReference type="WBParaSite" id="ES5_v2.g7745.t1"/>
    </source>
</evidence>